<dbReference type="Pfam" id="PF01168">
    <property type="entry name" value="Ala_racemase_N"/>
    <property type="match status" value="1"/>
</dbReference>
<dbReference type="SUPFAM" id="SSF51419">
    <property type="entry name" value="PLP-binding barrel"/>
    <property type="match status" value="1"/>
</dbReference>
<evidence type="ECO:0000259" key="3">
    <source>
        <dbReference type="SMART" id="SM01119"/>
    </source>
</evidence>
<proteinExistence type="inferred from homology"/>
<dbReference type="InterPro" id="IPR001608">
    <property type="entry name" value="Ala_racemase_N"/>
</dbReference>
<dbReference type="AlphaFoldDB" id="L8JWW7"/>
<comment type="caution">
    <text evidence="4">The sequence shown here is derived from an EMBL/GenBank/DDBJ whole genome shotgun (WGS) entry which is preliminary data.</text>
</comment>
<dbReference type="STRING" id="1237149.C900_02656"/>
<dbReference type="Proteomes" id="UP000011135">
    <property type="component" value="Unassembled WGS sequence"/>
</dbReference>
<dbReference type="PANTHER" id="PTHR28004:SF2">
    <property type="entry name" value="D-SERINE DEHYDRATASE"/>
    <property type="match status" value="1"/>
</dbReference>
<evidence type="ECO:0000313" key="5">
    <source>
        <dbReference type="Proteomes" id="UP000011135"/>
    </source>
</evidence>
<dbReference type="InterPro" id="IPR051466">
    <property type="entry name" value="D-amino_acid_metab_enzyme"/>
</dbReference>
<evidence type="ECO:0000313" key="4">
    <source>
        <dbReference type="EMBL" id="ELR73571.1"/>
    </source>
</evidence>
<dbReference type="GO" id="GO:0036088">
    <property type="term" value="P:D-serine catabolic process"/>
    <property type="evidence" value="ECO:0007669"/>
    <property type="project" value="TreeGrafter"/>
</dbReference>
<dbReference type="Pfam" id="PF14031">
    <property type="entry name" value="D-ser_dehydrat"/>
    <property type="match status" value="1"/>
</dbReference>
<dbReference type="GO" id="GO:0008721">
    <property type="term" value="F:D-serine ammonia-lyase activity"/>
    <property type="evidence" value="ECO:0007669"/>
    <property type="project" value="TreeGrafter"/>
</dbReference>
<dbReference type="PANTHER" id="PTHR28004">
    <property type="entry name" value="ZGC:162816-RELATED"/>
    <property type="match status" value="1"/>
</dbReference>
<evidence type="ECO:0000256" key="1">
    <source>
        <dbReference type="ARBA" id="ARBA00005323"/>
    </source>
</evidence>
<evidence type="ECO:0000256" key="2">
    <source>
        <dbReference type="ARBA" id="ARBA00023239"/>
    </source>
</evidence>
<dbReference type="Gene3D" id="2.40.37.20">
    <property type="entry name" value="D-serine dehydratase-like domain"/>
    <property type="match status" value="1"/>
</dbReference>
<keyword evidence="2" id="KW-0456">Lyase</keyword>
<dbReference type="InterPro" id="IPR029066">
    <property type="entry name" value="PLP-binding_barrel"/>
</dbReference>
<reference evidence="4 5" key="1">
    <citation type="submission" date="2012-12" db="EMBL/GenBank/DDBJ databases">
        <title>Genome assembly of Fulvivirga imtechensis AK7.</title>
        <authorList>
            <person name="Nupur N."/>
            <person name="Khatri I."/>
            <person name="Kumar R."/>
            <person name="Subramanian S."/>
            <person name="Pinnaka A."/>
        </authorList>
    </citation>
    <scope>NUCLEOTIDE SEQUENCE [LARGE SCALE GENOMIC DNA]</scope>
    <source>
        <strain evidence="4 5">AK7</strain>
    </source>
</reference>
<protein>
    <recommendedName>
        <fullName evidence="3">D-serine dehydratase-like domain-containing protein</fullName>
    </recommendedName>
</protein>
<dbReference type="InterPro" id="IPR042208">
    <property type="entry name" value="D-ser_dehydrat-like_sf"/>
</dbReference>
<keyword evidence="5" id="KW-1185">Reference proteome</keyword>
<dbReference type="eggNOG" id="COG3616">
    <property type="taxonomic scope" value="Bacteria"/>
</dbReference>
<gene>
    <name evidence="4" type="ORF">C900_02656</name>
</gene>
<sequence>MCEKARRNDLIFRPHFKTHQSKKVGEWFRQEGVEAITVSSLGMATYFAEAGWKEITVAFPVNLLQIDVINALASHATVNLLADDRDVIVELDSMLTYKVHLFIEIDSGGGRTGIPHSDLKRISSMVATVTAADNINLKGFYTHAGHSYDARSKDDIRKVFSRTVQCMQEVRQWAESNDLNVEFCMGDTPGCSVGERFDEIDAISPGNFVFYDVMQTIIGSCADDQIAVAMACPVVSKNAGSNDVCIYGGAVHFSKDSIEDGQKKIFGMVVRLGSNGWSEPLEGCFVKSLSQEHGIVHLSAEEFEQTKIGDVLGVLPVHSCLTAEAMGVYRNFNGELIDHYAQKNRD</sequence>
<organism evidence="4 5">
    <name type="scientific">Fulvivirga imtechensis AK7</name>
    <dbReference type="NCBI Taxonomy" id="1237149"/>
    <lineage>
        <taxon>Bacteria</taxon>
        <taxon>Pseudomonadati</taxon>
        <taxon>Bacteroidota</taxon>
        <taxon>Cytophagia</taxon>
        <taxon>Cytophagales</taxon>
        <taxon>Fulvivirgaceae</taxon>
        <taxon>Fulvivirga</taxon>
    </lineage>
</organism>
<dbReference type="EMBL" id="AMZN01000004">
    <property type="protein sequence ID" value="ELR73571.1"/>
    <property type="molecule type" value="Genomic_DNA"/>
</dbReference>
<dbReference type="SMART" id="SM01119">
    <property type="entry name" value="D-ser_dehydrat"/>
    <property type="match status" value="1"/>
</dbReference>
<accession>L8JWW7</accession>
<dbReference type="Gene3D" id="3.20.20.10">
    <property type="entry name" value="Alanine racemase"/>
    <property type="match status" value="1"/>
</dbReference>
<feature type="domain" description="D-serine dehydratase-like" evidence="3">
    <location>
        <begin position="227"/>
        <end position="333"/>
    </location>
</feature>
<comment type="similarity">
    <text evidence="1">Belongs to the DSD1 family.</text>
</comment>
<name>L8JWW7_9BACT</name>
<dbReference type="InterPro" id="IPR026956">
    <property type="entry name" value="D-ser_dehydrat-like_dom"/>
</dbReference>